<gene>
    <name evidence="3" type="ORF">SAMN04489812_2042</name>
</gene>
<dbReference type="RefSeq" id="WP_091523901.1">
    <property type="nucleotide sequence ID" value="NZ_LT629772.1"/>
</dbReference>
<evidence type="ECO:0000313" key="3">
    <source>
        <dbReference type="EMBL" id="SDS48237.1"/>
    </source>
</evidence>
<dbReference type="SUPFAM" id="SSF53335">
    <property type="entry name" value="S-adenosyl-L-methionine-dependent methyltransferases"/>
    <property type="match status" value="1"/>
</dbReference>
<dbReference type="InterPro" id="IPR029063">
    <property type="entry name" value="SAM-dependent_MTases_sf"/>
</dbReference>
<evidence type="ECO:0000256" key="2">
    <source>
        <dbReference type="ARBA" id="ARBA00022679"/>
    </source>
</evidence>
<dbReference type="Proteomes" id="UP000199103">
    <property type="component" value="Chromosome I"/>
</dbReference>
<reference evidence="3 4" key="1">
    <citation type="submission" date="2016-10" db="EMBL/GenBank/DDBJ databases">
        <authorList>
            <person name="de Groot N.N."/>
        </authorList>
    </citation>
    <scope>NUCLEOTIDE SEQUENCE [LARGE SCALE GENOMIC DNA]</scope>
    <source>
        <strain evidence="3 4">DSM 21800</strain>
    </source>
</reference>
<name>A0A1H1SJS1_9ACTN</name>
<dbReference type="Gene3D" id="3.40.50.12710">
    <property type="match status" value="1"/>
</dbReference>
<dbReference type="GO" id="GO:0032259">
    <property type="term" value="P:methylation"/>
    <property type="evidence" value="ECO:0007669"/>
    <property type="project" value="UniProtKB-KW"/>
</dbReference>
<dbReference type="AlphaFoldDB" id="A0A1H1SJS1"/>
<dbReference type="EMBL" id="LT629772">
    <property type="protein sequence ID" value="SDS48237.1"/>
    <property type="molecule type" value="Genomic_DNA"/>
</dbReference>
<sequence length="335" mass="36289">MPSESVTPRPWYDAWIDAATGRTGFWGRSRPDDHFRTASQSSVFVEAVSELLASGPYADFGTVVEIGAGDGWLLDGLRSRDPDRRFVGVDLRPRPDGLGVDWCTGAWDVRTDSWQSSVADLLGTLPSPTMIICAEWLDDLPCPIVAPTSGGRQGPDWRAVQVGPDGSESLGGPVAEEDARWLQRWWPAVTDGSLPMPRRAESGRTRDSAWATVIRALRRSGGAALMIDYGHLRAARPPAGTLTGFVAGRQVPARPDPAINLTAHVAVDAVAAAGERAGARTSFLIDQRTAVRRFLPDPRPTGPDPLAELQRRGEQRMLTATLGSHYWLLQDVPSP</sequence>
<dbReference type="STRING" id="630515.SAMN04489812_2042"/>
<dbReference type="InterPro" id="IPR038375">
    <property type="entry name" value="NDUFAF7_sf"/>
</dbReference>
<dbReference type="Pfam" id="PF02636">
    <property type="entry name" value="Methyltransf_28"/>
    <property type="match status" value="1"/>
</dbReference>
<organism evidence="3 4">
    <name type="scientific">Microlunatus soli</name>
    <dbReference type="NCBI Taxonomy" id="630515"/>
    <lineage>
        <taxon>Bacteria</taxon>
        <taxon>Bacillati</taxon>
        <taxon>Actinomycetota</taxon>
        <taxon>Actinomycetes</taxon>
        <taxon>Propionibacteriales</taxon>
        <taxon>Propionibacteriaceae</taxon>
        <taxon>Microlunatus</taxon>
    </lineage>
</organism>
<evidence type="ECO:0000313" key="4">
    <source>
        <dbReference type="Proteomes" id="UP000199103"/>
    </source>
</evidence>
<evidence type="ECO:0000256" key="1">
    <source>
        <dbReference type="ARBA" id="ARBA00022603"/>
    </source>
</evidence>
<protein>
    <submittedName>
        <fullName evidence="3">SAM-dependent methyltransferase, MidA family</fullName>
    </submittedName>
</protein>
<dbReference type="GO" id="GO:0008168">
    <property type="term" value="F:methyltransferase activity"/>
    <property type="evidence" value="ECO:0007669"/>
    <property type="project" value="UniProtKB-KW"/>
</dbReference>
<keyword evidence="1 3" id="KW-0489">Methyltransferase</keyword>
<dbReference type="OrthoDB" id="4856867at2"/>
<dbReference type="InterPro" id="IPR003788">
    <property type="entry name" value="NDUFAF7"/>
</dbReference>
<keyword evidence="2 3" id="KW-0808">Transferase</keyword>
<proteinExistence type="predicted"/>
<accession>A0A1H1SJS1</accession>
<keyword evidence="4" id="KW-1185">Reference proteome</keyword>